<organism evidence="1 2">
    <name type="scientific">Cordyceps javanica</name>
    <dbReference type="NCBI Taxonomy" id="43265"/>
    <lineage>
        <taxon>Eukaryota</taxon>
        <taxon>Fungi</taxon>
        <taxon>Dikarya</taxon>
        <taxon>Ascomycota</taxon>
        <taxon>Pezizomycotina</taxon>
        <taxon>Sordariomycetes</taxon>
        <taxon>Hypocreomycetidae</taxon>
        <taxon>Hypocreales</taxon>
        <taxon>Cordycipitaceae</taxon>
        <taxon>Cordyceps</taxon>
    </lineage>
</organism>
<gene>
    <name evidence="1" type="ORF">IF1G_03517</name>
</gene>
<comment type="caution">
    <text evidence="1">The sequence shown here is derived from an EMBL/GenBank/DDBJ whole genome shotgun (WGS) entry which is preliminary data.</text>
</comment>
<dbReference type="EMBL" id="SPUK01000004">
    <property type="protein sequence ID" value="TQV97774.1"/>
    <property type="molecule type" value="Genomic_DNA"/>
</dbReference>
<keyword evidence="2" id="KW-1185">Reference proteome</keyword>
<sequence length="60" mass="6257">MNGKEETLTQLEATANYTARFSARASHSTGLCDLPSPCFPGTKQVLAGAAGPTVFRTRGA</sequence>
<dbReference type="Proteomes" id="UP000315783">
    <property type="component" value="Unassembled WGS sequence"/>
</dbReference>
<evidence type="ECO:0000313" key="1">
    <source>
        <dbReference type="EMBL" id="TQV97774.1"/>
    </source>
</evidence>
<name>A0A545V7T1_9HYPO</name>
<accession>A0A545V7T1</accession>
<proteinExistence type="predicted"/>
<evidence type="ECO:0000313" key="2">
    <source>
        <dbReference type="Proteomes" id="UP000315783"/>
    </source>
</evidence>
<dbReference type="AlphaFoldDB" id="A0A545V7T1"/>
<reference evidence="1 2" key="1">
    <citation type="journal article" date="2019" name="Appl. Microbiol. Biotechnol.">
        <title>Genome sequence of Isaria javanica and comparative genome analysis insights into family S53 peptidase evolution in fungal entomopathogens.</title>
        <authorList>
            <person name="Lin R."/>
            <person name="Zhang X."/>
            <person name="Xin B."/>
            <person name="Zou M."/>
            <person name="Gao Y."/>
            <person name="Qin F."/>
            <person name="Hu Q."/>
            <person name="Xie B."/>
            <person name="Cheng X."/>
        </authorList>
    </citation>
    <scope>NUCLEOTIDE SEQUENCE [LARGE SCALE GENOMIC DNA]</scope>
    <source>
        <strain evidence="1 2">IJ1G</strain>
    </source>
</reference>
<protein>
    <submittedName>
        <fullName evidence="1">Uncharacterized protein</fullName>
    </submittedName>
</protein>